<feature type="domain" description="YdhG-like" evidence="1">
    <location>
        <begin position="19"/>
        <end position="109"/>
    </location>
</feature>
<dbReference type="AlphaFoldDB" id="A0A6L6XRC0"/>
<reference evidence="2 3" key="1">
    <citation type="submission" date="2019-12" db="EMBL/GenBank/DDBJ databases">
        <authorList>
            <person name="Huq M.A."/>
        </authorList>
    </citation>
    <scope>NUCLEOTIDE SEQUENCE [LARGE SCALE GENOMIC DNA]</scope>
    <source>
        <strain evidence="2 3">MAH-18</strain>
    </source>
</reference>
<evidence type="ECO:0000313" key="3">
    <source>
        <dbReference type="Proteomes" id="UP000473525"/>
    </source>
</evidence>
<evidence type="ECO:0000259" key="1">
    <source>
        <dbReference type="Pfam" id="PF08818"/>
    </source>
</evidence>
<dbReference type="Pfam" id="PF08818">
    <property type="entry name" value="DUF1801"/>
    <property type="match status" value="1"/>
</dbReference>
<dbReference type="Gene3D" id="3.90.1150.200">
    <property type="match status" value="1"/>
</dbReference>
<sequence>MATFETVDDYLASLDERQRTAVEEIERRVLAVAPDATGVIRYDIPTWQVGGHSLVHAGAWKEHVAVYPVPPEGDADLDRDLAPYVAGKGTLRLPYDDLPFDLVERVVRRLLESRG</sequence>
<protein>
    <submittedName>
        <fullName evidence="2">DUF1801 domain-containing protein</fullName>
    </submittedName>
</protein>
<dbReference type="Proteomes" id="UP000473525">
    <property type="component" value="Unassembled WGS sequence"/>
</dbReference>
<dbReference type="InterPro" id="IPR014922">
    <property type="entry name" value="YdhG-like"/>
</dbReference>
<keyword evidence="3" id="KW-1185">Reference proteome</keyword>
<accession>A0A6L6XRC0</accession>
<proteinExistence type="predicted"/>
<comment type="caution">
    <text evidence="2">The sequence shown here is derived from an EMBL/GenBank/DDBJ whole genome shotgun (WGS) entry which is preliminary data.</text>
</comment>
<name>A0A6L6XRC0_9ACTN</name>
<dbReference type="SUPFAM" id="SSF159888">
    <property type="entry name" value="YdhG-like"/>
    <property type="match status" value="1"/>
</dbReference>
<dbReference type="EMBL" id="WSEK01000004">
    <property type="protein sequence ID" value="MVQ49849.1"/>
    <property type="molecule type" value="Genomic_DNA"/>
</dbReference>
<dbReference type="RefSeq" id="WP_157342692.1">
    <property type="nucleotide sequence ID" value="NZ_WSEK01000004.1"/>
</dbReference>
<gene>
    <name evidence="2" type="ORF">GON03_11700</name>
</gene>
<organism evidence="2 3">
    <name type="scientific">Nocardioides agri</name>
    <dbReference type="NCBI Taxonomy" id="2682843"/>
    <lineage>
        <taxon>Bacteria</taxon>
        <taxon>Bacillati</taxon>
        <taxon>Actinomycetota</taxon>
        <taxon>Actinomycetes</taxon>
        <taxon>Propionibacteriales</taxon>
        <taxon>Nocardioidaceae</taxon>
        <taxon>Nocardioides</taxon>
    </lineage>
</organism>
<evidence type="ECO:0000313" key="2">
    <source>
        <dbReference type="EMBL" id="MVQ49849.1"/>
    </source>
</evidence>